<name>A0A0M8P6F2_9EURO</name>
<organism evidence="1 2">
    <name type="scientific">Penicillium nordicum</name>
    <dbReference type="NCBI Taxonomy" id="229535"/>
    <lineage>
        <taxon>Eukaryota</taxon>
        <taxon>Fungi</taxon>
        <taxon>Dikarya</taxon>
        <taxon>Ascomycota</taxon>
        <taxon>Pezizomycotina</taxon>
        <taxon>Eurotiomycetes</taxon>
        <taxon>Eurotiomycetidae</taxon>
        <taxon>Eurotiales</taxon>
        <taxon>Aspergillaceae</taxon>
        <taxon>Penicillium</taxon>
    </lineage>
</organism>
<sequence>MVGKVYENSIVMGWDYGIWDMGYGIWDMGYGIWDMGYGIWDMGYGIWDMGYGIWDGSIHVDVMFTARASALDILTVFFVAFRGPVILFLRSSSPSRPIVHCSD</sequence>
<proteinExistence type="predicted"/>
<dbReference type="AlphaFoldDB" id="A0A0M8P6F2"/>
<gene>
    <name evidence="1" type="ORF">ACN38_g7457</name>
</gene>
<protein>
    <submittedName>
        <fullName evidence="1">Uncharacterized protein</fullName>
    </submittedName>
</protein>
<keyword evidence="2" id="KW-1185">Reference proteome</keyword>
<dbReference type="STRING" id="229535.A0A0M8P6F2"/>
<dbReference type="OrthoDB" id="5407115at2759"/>
<accession>A0A0M8P6F2</accession>
<dbReference type="Proteomes" id="UP000037696">
    <property type="component" value="Unassembled WGS sequence"/>
</dbReference>
<reference evidence="1 2" key="1">
    <citation type="submission" date="2015-08" db="EMBL/GenBank/DDBJ databases">
        <title>Genome sequencing of Penicillium nordicum.</title>
        <authorList>
            <person name="Nguyen H.D."/>
            <person name="Seifert K.A."/>
        </authorList>
    </citation>
    <scope>NUCLEOTIDE SEQUENCE [LARGE SCALE GENOMIC DNA]</scope>
    <source>
        <strain evidence="1 2">DAOMC 185683</strain>
    </source>
</reference>
<evidence type="ECO:0000313" key="2">
    <source>
        <dbReference type="Proteomes" id="UP000037696"/>
    </source>
</evidence>
<evidence type="ECO:0000313" key="1">
    <source>
        <dbReference type="EMBL" id="KOS41661.1"/>
    </source>
</evidence>
<comment type="caution">
    <text evidence="1">The sequence shown here is derived from an EMBL/GenBank/DDBJ whole genome shotgun (WGS) entry which is preliminary data.</text>
</comment>
<dbReference type="EMBL" id="LHQQ01000125">
    <property type="protein sequence ID" value="KOS41661.1"/>
    <property type="molecule type" value="Genomic_DNA"/>
</dbReference>